<dbReference type="Proteomes" id="UP001500604">
    <property type="component" value="Unassembled WGS sequence"/>
</dbReference>
<evidence type="ECO:0000256" key="1">
    <source>
        <dbReference type="SAM" id="MobiDB-lite"/>
    </source>
</evidence>
<feature type="region of interest" description="Disordered" evidence="1">
    <location>
        <begin position="1"/>
        <end position="39"/>
    </location>
</feature>
<dbReference type="EMBL" id="BAABFL010000465">
    <property type="protein sequence ID" value="GAA4651908.1"/>
    <property type="molecule type" value="Genomic_DNA"/>
</dbReference>
<sequence length="103" mass="10778">MVIEGVGDTGNRPAAVAQQTDSEQKRVTSNSTTATATSRPDIEISATALYLSSTEQAAIGQVIHSAASADSTQSLTAIGETASEPETIAHKLVQLEQLFFNRS</sequence>
<comment type="caution">
    <text evidence="2">The sequence shown here is derived from an EMBL/GenBank/DDBJ whole genome shotgun (WGS) entry which is preliminary data.</text>
</comment>
<protein>
    <submittedName>
        <fullName evidence="2">Uncharacterized protein</fullName>
    </submittedName>
</protein>
<proteinExistence type="predicted"/>
<evidence type="ECO:0000313" key="2">
    <source>
        <dbReference type="EMBL" id="GAA4651908.1"/>
    </source>
</evidence>
<organism evidence="2 3">
    <name type="scientific">Kistimonas scapharcae</name>
    <dbReference type="NCBI Taxonomy" id="1036133"/>
    <lineage>
        <taxon>Bacteria</taxon>
        <taxon>Pseudomonadati</taxon>
        <taxon>Pseudomonadota</taxon>
        <taxon>Gammaproteobacteria</taxon>
        <taxon>Oceanospirillales</taxon>
        <taxon>Endozoicomonadaceae</taxon>
        <taxon>Kistimonas</taxon>
    </lineage>
</organism>
<feature type="compositionally biased region" description="Low complexity" evidence="1">
    <location>
        <begin position="28"/>
        <end position="38"/>
    </location>
</feature>
<keyword evidence="3" id="KW-1185">Reference proteome</keyword>
<reference evidence="3" key="1">
    <citation type="journal article" date="2019" name="Int. J. Syst. Evol. Microbiol.">
        <title>The Global Catalogue of Microorganisms (GCM) 10K type strain sequencing project: providing services to taxonomists for standard genome sequencing and annotation.</title>
        <authorList>
            <consortium name="The Broad Institute Genomics Platform"/>
            <consortium name="The Broad Institute Genome Sequencing Center for Infectious Disease"/>
            <person name="Wu L."/>
            <person name="Ma J."/>
        </authorList>
    </citation>
    <scope>NUCLEOTIDE SEQUENCE [LARGE SCALE GENOMIC DNA]</scope>
    <source>
        <strain evidence="3">JCM 17805</strain>
    </source>
</reference>
<accession>A0ABP8V8Q4</accession>
<name>A0ABP8V8Q4_9GAMM</name>
<gene>
    <name evidence="2" type="ORF">GCM10023116_41920</name>
</gene>
<evidence type="ECO:0000313" key="3">
    <source>
        <dbReference type="Proteomes" id="UP001500604"/>
    </source>
</evidence>